<protein>
    <submittedName>
        <fullName evidence="1">Siderophore ferric iron reductase</fullName>
    </submittedName>
</protein>
<dbReference type="RefSeq" id="WP_053311474.1">
    <property type="nucleotide sequence ID" value="NZ_JAAKZJ010000029.1"/>
</dbReference>
<dbReference type="GO" id="GO:0051537">
    <property type="term" value="F:2 iron, 2 sulfur cluster binding"/>
    <property type="evidence" value="ECO:0007669"/>
    <property type="project" value="InterPro"/>
</dbReference>
<evidence type="ECO:0000313" key="2">
    <source>
        <dbReference type="Proteomes" id="UP001140978"/>
    </source>
</evidence>
<reference evidence="1" key="1">
    <citation type="submission" date="2022-02" db="EMBL/GenBank/DDBJ databases">
        <title>Emergence and expansion in Europe of a Vibrio aestuarianus clonal complex pathogenic for oysters.</title>
        <authorList>
            <person name="Mesnil A."/>
            <person name="Travers M.-A."/>
        </authorList>
    </citation>
    <scope>NUCLEOTIDE SEQUENCE</scope>
    <source>
        <strain evidence="1">19_064_15T1</strain>
    </source>
</reference>
<dbReference type="InterPro" id="IPR023998">
    <property type="entry name" value="FCR-like"/>
</dbReference>
<comment type="caution">
    <text evidence="1">The sequence shown here is derived from an EMBL/GenBank/DDBJ whole genome shotgun (WGS) entry which is preliminary data.</text>
</comment>
<dbReference type="AlphaFoldDB" id="A0A7X6N8D6"/>
<dbReference type="NCBIfam" id="TIGR03950">
    <property type="entry name" value="sidero_Fe_reduc"/>
    <property type="match status" value="1"/>
</dbReference>
<dbReference type="Proteomes" id="UP001140978">
    <property type="component" value="Unassembled WGS sequence"/>
</dbReference>
<dbReference type="EMBL" id="JAKNAX010000054">
    <property type="protein sequence ID" value="MDE1347805.1"/>
    <property type="molecule type" value="Genomic_DNA"/>
</dbReference>
<evidence type="ECO:0000313" key="1">
    <source>
        <dbReference type="EMBL" id="MDE1347805.1"/>
    </source>
</evidence>
<gene>
    <name evidence="1" type="ORF">L9X51_15360</name>
</gene>
<dbReference type="InterPro" id="IPR024726">
    <property type="entry name" value="FhuF_C"/>
</dbReference>
<proteinExistence type="predicted"/>
<accession>A0A7X6N8D6</accession>
<sequence>MSQSLVTQLFQDANQITPYLRGYTDFPQHVESIQVNKDNSVLIQQLYNELAQSSPEGGAAYWLTRTWDLLCWQPVYLCFLSIYRLNALPDIYNMTQFTQPKFISGFHFHRTEFIHGSQSLLIEQAGQQLTSLFETYRQQMDPWVRIRPGFTRHLLADGLLNCLVKLQSTNPGYSNEQIIEQAVQWLEVCNLPKKHLSSLQVKDKNTPLQLIRTSCCLVYKCEGRSLCSDCPRLRRDN</sequence>
<organism evidence="1 2">
    <name type="scientific">Vibrio aestuarianus</name>
    <dbReference type="NCBI Taxonomy" id="28171"/>
    <lineage>
        <taxon>Bacteria</taxon>
        <taxon>Pseudomonadati</taxon>
        <taxon>Pseudomonadota</taxon>
        <taxon>Gammaproteobacteria</taxon>
        <taxon>Vibrionales</taxon>
        <taxon>Vibrionaceae</taxon>
        <taxon>Vibrio</taxon>
    </lineage>
</organism>
<name>A0A7X6N8D6_9VIBR</name>
<dbReference type="Pfam" id="PF11575">
    <property type="entry name" value="FhuF_C"/>
    <property type="match status" value="1"/>
</dbReference>